<dbReference type="PANTHER" id="PTHR43717:SF1">
    <property type="entry name" value="ANAEROBIC NITRIC OXIDE REDUCTASE FLAVORUBREDOXIN"/>
    <property type="match status" value="1"/>
</dbReference>
<dbReference type="SMART" id="SM00849">
    <property type="entry name" value="Lactamase_B"/>
    <property type="match status" value="1"/>
</dbReference>
<dbReference type="Pfam" id="PF19583">
    <property type="entry name" value="ODP"/>
    <property type="match status" value="1"/>
</dbReference>
<dbReference type="OrthoDB" id="9807946at2"/>
<dbReference type="InterPro" id="IPR001279">
    <property type="entry name" value="Metallo-B-lactamas"/>
</dbReference>
<dbReference type="AlphaFoldDB" id="A0A1E5L3B4"/>
<dbReference type="PIRSF" id="PIRSF005243">
    <property type="entry name" value="ROO"/>
    <property type="match status" value="1"/>
</dbReference>
<dbReference type="InterPro" id="IPR016440">
    <property type="entry name" value="Rubredoxin-O_OxRdtase"/>
</dbReference>
<dbReference type="PROSITE" id="PS50902">
    <property type="entry name" value="FLAVODOXIN_LIKE"/>
    <property type="match status" value="1"/>
</dbReference>
<dbReference type="InterPro" id="IPR029039">
    <property type="entry name" value="Flavoprotein-like_sf"/>
</dbReference>
<dbReference type="Gene3D" id="3.60.15.10">
    <property type="entry name" value="Ribonuclease Z/Hydroxyacylglutathione hydrolase-like"/>
    <property type="match status" value="1"/>
</dbReference>
<dbReference type="InterPro" id="IPR001226">
    <property type="entry name" value="Flavodoxin_CS"/>
</dbReference>
<dbReference type="PROSITE" id="PS00201">
    <property type="entry name" value="FLAVODOXIN"/>
    <property type="match status" value="1"/>
</dbReference>
<name>A0A1E5L3B4_9FIRM</name>
<keyword evidence="4" id="KW-1185">Reference proteome</keyword>
<dbReference type="CDD" id="cd07709">
    <property type="entry name" value="flavodiiron_proteins_MBL-fold"/>
    <property type="match status" value="1"/>
</dbReference>
<proteinExistence type="inferred from homology"/>
<dbReference type="InterPro" id="IPR045761">
    <property type="entry name" value="ODP_dom"/>
</dbReference>
<dbReference type="InterPro" id="IPR008254">
    <property type="entry name" value="Flavodoxin/NO_synth"/>
</dbReference>
<dbReference type="SUPFAM" id="SSF56281">
    <property type="entry name" value="Metallo-hydrolase/oxidoreductase"/>
    <property type="match status" value="1"/>
</dbReference>
<feature type="domain" description="Flavodoxin-like" evidence="2">
    <location>
        <begin position="252"/>
        <end position="396"/>
    </location>
</feature>
<evidence type="ECO:0000259" key="2">
    <source>
        <dbReference type="PROSITE" id="PS50902"/>
    </source>
</evidence>
<dbReference type="STRING" id="1390249.BHU72_09035"/>
<accession>A0A1E5L3B4</accession>
<organism evidence="3 4">
    <name type="scientific">Desulfuribacillus stibiiarsenatis</name>
    <dbReference type="NCBI Taxonomy" id="1390249"/>
    <lineage>
        <taxon>Bacteria</taxon>
        <taxon>Bacillati</taxon>
        <taxon>Bacillota</taxon>
        <taxon>Desulfuribacillia</taxon>
        <taxon>Desulfuribacillales</taxon>
        <taxon>Desulfuribacillaceae</taxon>
        <taxon>Desulfuribacillus</taxon>
    </lineage>
</organism>
<dbReference type="GO" id="GO:0009055">
    <property type="term" value="F:electron transfer activity"/>
    <property type="evidence" value="ECO:0007669"/>
    <property type="project" value="InterPro"/>
</dbReference>
<protein>
    <submittedName>
        <fullName evidence="3">Flavodoxin</fullName>
    </submittedName>
</protein>
<dbReference type="SUPFAM" id="SSF52218">
    <property type="entry name" value="Flavoproteins"/>
    <property type="match status" value="1"/>
</dbReference>
<gene>
    <name evidence="3" type="ORF">BHU72_09035</name>
</gene>
<dbReference type="Gene3D" id="3.40.50.360">
    <property type="match status" value="1"/>
</dbReference>
<sequence length="396" mass="44651">MTLPITLTDDVFWIGVNDRETHLFESLMPIPEGVSYNAYLINDEKVALIDTVKIDYNDALIENIKSIIGERTVDYLIINHIEPDHSGSIGAILNAFPDMIIVGNSKTANFLKGFYSKTENVLIIKENDVLELGQHRLKFFMTPMLHWPETMMTYEETKHILFSGDAFGGFGALNGGVFDDEVDFSFYEDEMLRYYANIVGKYSNMVQKALSKLQALDVKAIAATHGVVWRKNPQYVIDLYDRWSSYQAEDGVVIVYGSMYGNTKKTADVIARAFANKGMKKIRVYDAARTHISYLISEIWRYKAVVIGSSTYNGSLFPPIEQLISKMENSALQNKILGVFGSYSWSGESVKMLKQSGESGKLTLAEPIVQWMFAPDEEVNIQADMLATNIVNLLKE</sequence>
<dbReference type="RefSeq" id="WP_069703057.1">
    <property type="nucleotide sequence ID" value="NZ_MJAT01000037.1"/>
</dbReference>
<dbReference type="Proteomes" id="UP000095255">
    <property type="component" value="Unassembled WGS sequence"/>
</dbReference>
<dbReference type="GO" id="GO:0010181">
    <property type="term" value="F:FMN binding"/>
    <property type="evidence" value="ECO:0007669"/>
    <property type="project" value="InterPro"/>
</dbReference>
<reference evidence="3 4" key="1">
    <citation type="submission" date="2016-09" db="EMBL/GenBank/DDBJ databases">
        <title>Desulfuribacillus arsenicus sp. nov., an obligately anaerobic, dissimilatory arsenic- and antimonate-reducing bacterium isolated from anoxic sediments.</title>
        <authorList>
            <person name="Abin C.A."/>
            <person name="Hollibaugh J.T."/>
        </authorList>
    </citation>
    <scope>NUCLEOTIDE SEQUENCE [LARGE SCALE GENOMIC DNA]</scope>
    <source>
        <strain evidence="3 4">MLFW-2</strain>
    </source>
</reference>
<dbReference type="EMBL" id="MJAT01000037">
    <property type="protein sequence ID" value="OEH84630.1"/>
    <property type="molecule type" value="Genomic_DNA"/>
</dbReference>
<dbReference type="InterPro" id="IPR036866">
    <property type="entry name" value="RibonucZ/Hydroxyglut_hydro"/>
</dbReference>
<dbReference type="GO" id="GO:0016651">
    <property type="term" value="F:oxidoreductase activity, acting on NAD(P)H"/>
    <property type="evidence" value="ECO:0007669"/>
    <property type="project" value="UniProtKB-ARBA"/>
</dbReference>
<comment type="caution">
    <text evidence="3">The sequence shown here is derived from an EMBL/GenBank/DDBJ whole genome shotgun (WGS) entry which is preliminary data.</text>
</comment>
<dbReference type="PANTHER" id="PTHR43717">
    <property type="entry name" value="ANAEROBIC NITRIC OXIDE REDUCTASE FLAVORUBREDOXIN"/>
    <property type="match status" value="1"/>
</dbReference>
<evidence type="ECO:0000313" key="3">
    <source>
        <dbReference type="EMBL" id="OEH84630.1"/>
    </source>
</evidence>
<evidence type="ECO:0000256" key="1">
    <source>
        <dbReference type="ARBA" id="ARBA00007121"/>
    </source>
</evidence>
<dbReference type="GO" id="GO:0046872">
    <property type="term" value="F:metal ion binding"/>
    <property type="evidence" value="ECO:0007669"/>
    <property type="project" value="InterPro"/>
</dbReference>
<comment type="similarity">
    <text evidence="1">In the N-terminal section; belongs to the zinc metallo-hydrolase group 3 family.</text>
</comment>
<dbReference type="Pfam" id="PF00258">
    <property type="entry name" value="Flavodoxin_1"/>
    <property type="match status" value="1"/>
</dbReference>
<evidence type="ECO:0000313" key="4">
    <source>
        <dbReference type="Proteomes" id="UP000095255"/>
    </source>
</evidence>